<evidence type="ECO:0000256" key="1">
    <source>
        <dbReference type="ARBA" id="ARBA00001913"/>
    </source>
</evidence>
<name>A0ABT8KEK2_9MICO</name>
<evidence type="ECO:0000313" key="11">
    <source>
        <dbReference type="Proteomes" id="UP001174208"/>
    </source>
</evidence>
<dbReference type="SUPFAM" id="SSF52743">
    <property type="entry name" value="Subtilisin-like"/>
    <property type="match status" value="1"/>
</dbReference>
<accession>A0ABT8KEK2</accession>
<keyword evidence="7" id="KW-0865">Zymogen</keyword>
<dbReference type="PANTHER" id="PTHR14218">
    <property type="entry name" value="PROTEASE S8 TRIPEPTIDYL PEPTIDASE I CLN2"/>
    <property type="match status" value="1"/>
</dbReference>
<protein>
    <submittedName>
        <fullName evidence="10">S53 family peptidase</fullName>
        <ecNumber evidence="10">3.4.-.-</ecNumber>
    </submittedName>
</protein>
<dbReference type="InterPro" id="IPR015366">
    <property type="entry name" value="S53_propep"/>
</dbReference>
<feature type="region of interest" description="Disordered" evidence="8">
    <location>
        <begin position="345"/>
        <end position="364"/>
    </location>
</feature>
<comment type="caution">
    <text evidence="10">The sequence shown here is derived from an EMBL/GenBank/DDBJ whole genome shotgun (WGS) entry which is preliminary data.</text>
</comment>
<feature type="region of interest" description="Disordered" evidence="8">
    <location>
        <begin position="129"/>
        <end position="153"/>
    </location>
</feature>
<dbReference type="InterPro" id="IPR030400">
    <property type="entry name" value="Sedolisin_dom"/>
</dbReference>
<keyword evidence="2" id="KW-0645">Protease</keyword>
<feature type="region of interest" description="Disordered" evidence="8">
    <location>
        <begin position="409"/>
        <end position="449"/>
    </location>
</feature>
<dbReference type="Pfam" id="PF09286">
    <property type="entry name" value="Pro-kuma_activ"/>
    <property type="match status" value="1"/>
</dbReference>
<evidence type="ECO:0000256" key="2">
    <source>
        <dbReference type="ARBA" id="ARBA00022670"/>
    </source>
</evidence>
<keyword evidence="5" id="KW-0720">Serine protease</keyword>
<feature type="region of interest" description="Disordered" evidence="8">
    <location>
        <begin position="1"/>
        <end position="42"/>
    </location>
</feature>
<keyword evidence="4 10" id="KW-0378">Hydrolase</keyword>
<dbReference type="SMART" id="SM00944">
    <property type="entry name" value="Pro-kuma_activ"/>
    <property type="match status" value="1"/>
</dbReference>
<dbReference type="InterPro" id="IPR036852">
    <property type="entry name" value="Peptidase_S8/S53_dom_sf"/>
</dbReference>
<evidence type="ECO:0000256" key="6">
    <source>
        <dbReference type="ARBA" id="ARBA00022837"/>
    </source>
</evidence>
<sequence>MTDDERNHPAPSDAELDRLDLVPLPGSERPARPGFRAHGALPPEAPVSATLVLRRRAPLTDDAFSAPLSRDELAERYGASPDDIAVVTSTLEPLGVAVEEVSAAERRIRVSGPARVIARVFGTDLAQSLPEVEGTADEEATPPSPAYRQRTGGLSVPAPLAGVVTAVLGLDDRPQARAQLRLVRPAAVSTSYTPPQLGAVYAFPEGTDGSGQRIAIIELGGGYVQEDLDTYFASLGIPTPTVRAVGIDGGSNKPEGDPNGADGEVMLDIEVAGALAPGAEIVVYFAPNTDAGFLDAVSTAAHAEPTPAAISISWGQSEDQWTAQARTAFDEALQDAAALGVTTTAAAGDDGSSDRVGDGRAHVDFPASSPHALACGGTRLEADADTGAVRSETVWNNGAGGGATGGGVSAVFPLPSWQSGVGVPSGENGDDQGGAANGPGGRGVPDVSAVADPQTGYRIRVDGRDTVIGGTSAVAPLWAALVARIVQSTGRPLGLAQPTLYDSVRAGQVAAGFRDITVGDNGAYRAGNGWDACTGLGVPDGAALLGAL</sequence>
<evidence type="ECO:0000256" key="5">
    <source>
        <dbReference type="ARBA" id="ARBA00022825"/>
    </source>
</evidence>
<evidence type="ECO:0000256" key="3">
    <source>
        <dbReference type="ARBA" id="ARBA00022723"/>
    </source>
</evidence>
<feature type="compositionally biased region" description="Basic and acidic residues" evidence="8">
    <location>
        <begin position="352"/>
        <end position="363"/>
    </location>
</feature>
<comment type="cofactor">
    <cofactor evidence="1">
        <name>Ca(2+)</name>
        <dbReference type="ChEBI" id="CHEBI:29108"/>
    </cofactor>
</comment>
<dbReference type="CDD" id="cd11377">
    <property type="entry name" value="Pro-peptidase_S53"/>
    <property type="match status" value="1"/>
</dbReference>
<dbReference type="EC" id="3.4.-.-" evidence="10"/>
<dbReference type="CDD" id="cd04056">
    <property type="entry name" value="Peptidases_S53"/>
    <property type="match status" value="1"/>
</dbReference>
<dbReference type="InterPro" id="IPR050819">
    <property type="entry name" value="Tripeptidyl-peptidase_I"/>
</dbReference>
<dbReference type="GO" id="GO:0016787">
    <property type="term" value="F:hydrolase activity"/>
    <property type="evidence" value="ECO:0007669"/>
    <property type="project" value="UniProtKB-KW"/>
</dbReference>
<evidence type="ECO:0000256" key="8">
    <source>
        <dbReference type="SAM" id="MobiDB-lite"/>
    </source>
</evidence>
<keyword evidence="11" id="KW-1185">Reference proteome</keyword>
<dbReference type="SUPFAM" id="SSF54897">
    <property type="entry name" value="Protease propeptides/inhibitors"/>
    <property type="match status" value="1"/>
</dbReference>
<keyword evidence="6" id="KW-0106">Calcium</keyword>
<proteinExistence type="predicted"/>
<keyword evidence="3" id="KW-0479">Metal-binding</keyword>
<dbReference type="PANTHER" id="PTHR14218:SF15">
    <property type="entry name" value="TRIPEPTIDYL-PEPTIDASE 1"/>
    <property type="match status" value="1"/>
</dbReference>
<feature type="domain" description="Peptidase S53" evidence="9">
    <location>
        <begin position="191"/>
        <end position="548"/>
    </location>
</feature>
<dbReference type="Gene3D" id="3.40.50.200">
    <property type="entry name" value="Peptidase S8/S53 domain"/>
    <property type="match status" value="1"/>
</dbReference>
<organism evidence="10 11">
    <name type="scientific">Leifsonia williamsii</name>
    <dbReference type="NCBI Taxonomy" id="3035919"/>
    <lineage>
        <taxon>Bacteria</taxon>
        <taxon>Bacillati</taxon>
        <taxon>Actinomycetota</taxon>
        <taxon>Actinomycetes</taxon>
        <taxon>Micrococcales</taxon>
        <taxon>Microbacteriaceae</taxon>
        <taxon>Leifsonia</taxon>
    </lineage>
</organism>
<reference evidence="10" key="1">
    <citation type="submission" date="2023-06" db="EMBL/GenBank/DDBJ databases">
        <title>MT1 and MT2 Draft Genomes of Novel Species.</title>
        <authorList>
            <person name="Venkateswaran K."/>
        </authorList>
    </citation>
    <scope>NUCLEOTIDE SEQUENCE</scope>
    <source>
        <strain evidence="10">F6_8S_P_1B</strain>
    </source>
</reference>
<evidence type="ECO:0000256" key="4">
    <source>
        <dbReference type="ARBA" id="ARBA00022801"/>
    </source>
</evidence>
<evidence type="ECO:0000313" key="10">
    <source>
        <dbReference type="EMBL" id="MDN4615876.1"/>
    </source>
</evidence>
<gene>
    <name evidence="10" type="ORF">P5G50_15605</name>
</gene>
<feature type="compositionally biased region" description="Gly residues" evidence="8">
    <location>
        <begin position="431"/>
        <end position="443"/>
    </location>
</feature>
<evidence type="ECO:0000259" key="9">
    <source>
        <dbReference type="PROSITE" id="PS51695"/>
    </source>
</evidence>
<evidence type="ECO:0000256" key="7">
    <source>
        <dbReference type="ARBA" id="ARBA00023145"/>
    </source>
</evidence>
<dbReference type="Proteomes" id="UP001174208">
    <property type="component" value="Unassembled WGS sequence"/>
</dbReference>
<dbReference type="EMBL" id="JAROCF010000001">
    <property type="protein sequence ID" value="MDN4615876.1"/>
    <property type="molecule type" value="Genomic_DNA"/>
</dbReference>
<dbReference type="RefSeq" id="WP_301212101.1">
    <property type="nucleotide sequence ID" value="NZ_JAROCF010000001.1"/>
</dbReference>
<dbReference type="PROSITE" id="PS51695">
    <property type="entry name" value="SEDOLISIN"/>
    <property type="match status" value="1"/>
</dbReference>